<evidence type="ECO:0000313" key="2">
    <source>
        <dbReference type="EMBL" id="GMH69453.1"/>
    </source>
</evidence>
<evidence type="ECO:0000256" key="1">
    <source>
        <dbReference type="SAM" id="SignalP"/>
    </source>
</evidence>
<proteinExistence type="predicted"/>
<keyword evidence="3" id="KW-1185">Reference proteome</keyword>
<dbReference type="Proteomes" id="UP001165122">
    <property type="component" value="Unassembled WGS sequence"/>
</dbReference>
<name>A0A9W7E8L2_9STRA</name>
<evidence type="ECO:0000313" key="3">
    <source>
        <dbReference type="Proteomes" id="UP001165122"/>
    </source>
</evidence>
<evidence type="ECO:0008006" key="4">
    <source>
        <dbReference type="Google" id="ProtNLM"/>
    </source>
</evidence>
<feature type="signal peptide" evidence="1">
    <location>
        <begin position="1"/>
        <end position="19"/>
    </location>
</feature>
<feature type="chain" id="PRO_5040857809" description="PsbP C-terminal domain-containing protein" evidence="1">
    <location>
        <begin position="20"/>
        <end position="240"/>
    </location>
</feature>
<accession>A0A9W7E8L2</accession>
<reference evidence="3" key="1">
    <citation type="journal article" date="2023" name="Commun. Biol.">
        <title>Genome analysis of Parmales, the sister group of diatoms, reveals the evolutionary specialization of diatoms from phago-mixotrophs to photoautotrophs.</title>
        <authorList>
            <person name="Ban H."/>
            <person name="Sato S."/>
            <person name="Yoshikawa S."/>
            <person name="Yamada K."/>
            <person name="Nakamura Y."/>
            <person name="Ichinomiya M."/>
            <person name="Sato N."/>
            <person name="Blanc-Mathieu R."/>
            <person name="Endo H."/>
            <person name="Kuwata A."/>
            <person name="Ogata H."/>
        </authorList>
    </citation>
    <scope>NUCLEOTIDE SEQUENCE [LARGE SCALE GENOMIC DNA]</scope>
    <source>
        <strain evidence="3">NIES 3700</strain>
    </source>
</reference>
<dbReference type="EMBL" id="BRXW01000607">
    <property type="protein sequence ID" value="GMH69453.1"/>
    <property type="molecule type" value="Genomic_DNA"/>
</dbReference>
<dbReference type="AlphaFoldDB" id="A0A9W7E8L2"/>
<dbReference type="OrthoDB" id="10361557at2759"/>
<comment type="caution">
    <text evidence="2">The sequence shown here is derived from an EMBL/GenBank/DDBJ whole genome shotgun (WGS) entry which is preliminary data.</text>
</comment>
<gene>
    <name evidence="2" type="ORF">TrLO_g2917</name>
</gene>
<organism evidence="2 3">
    <name type="scientific">Triparma laevis f. longispina</name>
    <dbReference type="NCBI Taxonomy" id="1714387"/>
    <lineage>
        <taxon>Eukaryota</taxon>
        <taxon>Sar</taxon>
        <taxon>Stramenopiles</taxon>
        <taxon>Ochrophyta</taxon>
        <taxon>Bolidophyceae</taxon>
        <taxon>Parmales</taxon>
        <taxon>Triparmaceae</taxon>
        <taxon>Triparma</taxon>
    </lineage>
</organism>
<keyword evidence="1" id="KW-0732">Signal</keyword>
<protein>
    <recommendedName>
        <fullName evidence="4">PsbP C-terminal domain-containing protein</fullName>
    </recommendedName>
</protein>
<sequence>MTPFRCALLLLLLVGSSSPYSINRAAFLKRATSAACISVSASSMILGNEASADDGLQPSGGTGMDADTSFVSTVKKGTVDGKNWVYALPGKWTVPGDKGGFLDTTKLPPAPSASTITVSALSSPIQTKDLKGSDILKSFNVPTDTPGSYDILSGSGNENKYLIAFAPKVCDSGGVGAQMGLGFCEYTMVWVTKAKEGIGWVGSATGPEWKVGGTDLKAVRDSFEVVLGEGGGGEGGGGGE</sequence>